<accession>A0ABV9LKH6</accession>
<dbReference type="EMBL" id="JBHSGR010000015">
    <property type="protein sequence ID" value="MFC4694614.1"/>
    <property type="molecule type" value="Genomic_DNA"/>
</dbReference>
<keyword evidence="2" id="KW-1185">Reference proteome</keyword>
<dbReference type="RefSeq" id="WP_387989970.1">
    <property type="nucleotide sequence ID" value="NZ_JBHSGR010000015.1"/>
</dbReference>
<protein>
    <submittedName>
        <fullName evidence="1">Uncharacterized protein</fullName>
    </submittedName>
</protein>
<name>A0ABV9LKH6_9ACTN</name>
<organism evidence="1 2">
    <name type="scientific">Geodermatophilus arenarius</name>
    <dbReference type="NCBI Taxonomy" id="1137990"/>
    <lineage>
        <taxon>Bacteria</taxon>
        <taxon>Bacillati</taxon>
        <taxon>Actinomycetota</taxon>
        <taxon>Actinomycetes</taxon>
        <taxon>Geodermatophilales</taxon>
        <taxon>Geodermatophilaceae</taxon>
        <taxon>Geodermatophilus</taxon>
    </lineage>
</organism>
<comment type="caution">
    <text evidence="1">The sequence shown here is derived from an EMBL/GenBank/DDBJ whole genome shotgun (WGS) entry which is preliminary data.</text>
</comment>
<proteinExistence type="predicted"/>
<reference evidence="2" key="1">
    <citation type="journal article" date="2019" name="Int. J. Syst. Evol. Microbiol.">
        <title>The Global Catalogue of Microorganisms (GCM) 10K type strain sequencing project: providing services to taxonomists for standard genome sequencing and annotation.</title>
        <authorList>
            <consortium name="The Broad Institute Genomics Platform"/>
            <consortium name="The Broad Institute Genome Sequencing Center for Infectious Disease"/>
            <person name="Wu L."/>
            <person name="Ma J."/>
        </authorList>
    </citation>
    <scope>NUCLEOTIDE SEQUENCE [LARGE SCALE GENOMIC DNA]</scope>
    <source>
        <strain evidence="2">CCUG 62763</strain>
    </source>
</reference>
<dbReference type="Proteomes" id="UP001596025">
    <property type="component" value="Unassembled WGS sequence"/>
</dbReference>
<gene>
    <name evidence="1" type="ORF">ACFO3M_14535</name>
</gene>
<sequence>MFDSVTSDGSSFDGSSFDGSSFDVDWVGLLGREVLRERRAALIAEACAWAVGLSDRPHHLRLRGRLVATGTTIGDRAATGQPLSGEEDGRIELGDARPGSFQDALNAVDADGTVFADRFDREVLEPFVRETCVLAADRARRTRPARWAELLDELGEDGADLGEVVHAMEWEGPLRTEAEHLVLAALGRTPLLEVESEGLPLSLVRAAEAATRAAAAPAHAEPEPDEGLSGALFLALAAVRDAGLPSPVPPDGAARLVAVLAEQGLEPEEVTGVLPHLPLAPGTAGRVRELLG</sequence>
<evidence type="ECO:0000313" key="1">
    <source>
        <dbReference type="EMBL" id="MFC4694614.1"/>
    </source>
</evidence>
<evidence type="ECO:0000313" key="2">
    <source>
        <dbReference type="Proteomes" id="UP001596025"/>
    </source>
</evidence>